<evidence type="ECO:0000259" key="2">
    <source>
        <dbReference type="Pfam" id="PF02543"/>
    </source>
</evidence>
<dbReference type="CDD" id="cd24098">
    <property type="entry name" value="ASKHA_NBD_TobZ_N"/>
    <property type="match status" value="1"/>
</dbReference>
<name>A0A381Z493_9ZZZZ</name>
<dbReference type="Pfam" id="PF02543">
    <property type="entry name" value="Carbam_trans_N"/>
    <property type="match status" value="1"/>
</dbReference>
<evidence type="ECO:0000313" key="4">
    <source>
        <dbReference type="EMBL" id="SVA84106.1"/>
    </source>
</evidence>
<dbReference type="Gene3D" id="3.90.870.20">
    <property type="entry name" value="Carbamoyltransferase, C-terminal domain"/>
    <property type="match status" value="1"/>
</dbReference>
<dbReference type="SUPFAM" id="SSF53067">
    <property type="entry name" value="Actin-like ATPase domain"/>
    <property type="match status" value="1"/>
</dbReference>
<dbReference type="Gene3D" id="3.30.420.40">
    <property type="match status" value="2"/>
</dbReference>
<protein>
    <recommendedName>
        <fullName evidence="5">Carbamoyltransferase domain-containing protein</fullName>
    </recommendedName>
</protein>
<dbReference type="InterPro" id="IPR043129">
    <property type="entry name" value="ATPase_NBD"/>
</dbReference>
<feature type="domain" description="Carbamoyltransferase C-terminal" evidence="3">
    <location>
        <begin position="402"/>
        <end position="568"/>
    </location>
</feature>
<sequence length="572" mass="64967">MFLGISAYFHDSSVALIDSNGDLIDFKKEEYLSRVKGDKSFPRLALTEIIKNHNLSDKNINKICFYEKPLKAWLTILKYSIKNNSLSNELTRNYFKNIWKSSIIFSYDLSKHLKISNDKILYCDHHLSHTLSGAYYNSKLPAVSIVIDGFGDESTSSIHHLTSLQEIKHEWSSPFPNSVGLFYSAITDFLGFSVNEGEYKVMGLAAYGDPIFYESLSKTIFFKDGKLFLDDTYYDFMRSITRSYSSKFNSIFNIDERESNTPLDLDSPNFKSYADIAASAQKIVEEILKEIFLFANKITGENRFIFSGGVAMNSVAINKLSKLDFISELIIPPSPGDSGAAIGAAYYGFLQFNKNYFEPLKADIPSMLTPGHTSLTDHNEDFFLINYERIAEKDEIIDVASELISQNEIIATCYKNIETGPRALGHRSMICNAHSVIAVKQLNEQIKKRSKFRPVAPAILERNAKKYFLLSDKIYDSYFYMGAVVEVVNSKSIEAVVHNDNTSRIQLCREDNILGMILKKLELSNIFVLANTSFNISSDPMVYSKEDAYLGIERMNIKYLLTEKGIYKKKIN</sequence>
<dbReference type="PANTHER" id="PTHR34847">
    <property type="entry name" value="NODULATION PROTEIN U"/>
    <property type="match status" value="1"/>
</dbReference>
<comment type="similarity">
    <text evidence="1">Belongs to the NodU/CmcH family.</text>
</comment>
<reference evidence="4" key="1">
    <citation type="submission" date="2018-05" db="EMBL/GenBank/DDBJ databases">
        <authorList>
            <person name="Lanie J.A."/>
            <person name="Ng W.-L."/>
            <person name="Kazmierczak K.M."/>
            <person name="Andrzejewski T.M."/>
            <person name="Davidsen T.M."/>
            <person name="Wayne K.J."/>
            <person name="Tettelin H."/>
            <person name="Glass J.I."/>
            <person name="Rusch D."/>
            <person name="Podicherti R."/>
            <person name="Tsui H.-C.T."/>
            <person name="Winkler M.E."/>
        </authorList>
    </citation>
    <scope>NUCLEOTIDE SEQUENCE</scope>
</reference>
<evidence type="ECO:0000259" key="3">
    <source>
        <dbReference type="Pfam" id="PF16861"/>
    </source>
</evidence>
<proteinExistence type="inferred from homology"/>
<dbReference type="AlphaFoldDB" id="A0A381Z493"/>
<organism evidence="4">
    <name type="scientific">marine metagenome</name>
    <dbReference type="NCBI Taxonomy" id="408172"/>
    <lineage>
        <taxon>unclassified sequences</taxon>
        <taxon>metagenomes</taxon>
        <taxon>ecological metagenomes</taxon>
    </lineage>
</organism>
<gene>
    <name evidence="4" type="ORF">METZ01_LOCUS136960</name>
</gene>
<dbReference type="InterPro" id="IPR038152">
    <property type="entry name" value="Carbam_trans_C_sf"/>
</dbReference>
<dbReference type="InterPro" id="IPR031730">
    <property type="entry name" value="Carbam_trans_C"/>
</dbReference>
<dbReference type="Pfam" id="PF16861">
    <property type="entry name" value="Carbam_trans_C"/>
    <property type="match status" value="1"/>
</dbReference>
<dbReference type="InterPro" id="IPR051338">
    <property type="entry name" value="NodU/CmcH_Carbamoyltrnsfr"/>
</dbReference>
<dbReference type="EMBL" id="UINC01019904">
    <property type="protein sequence ID" value="SVA84106.1"/>
    <property type="molecule type" value="Genomic_DNA"/>
</dbReference>
<accession>A0A381Z493</accession>
<evidence type="ECO:0000256" key="1">
    <source>
        <dbReference type="ARBA" id="ARBA00006129"/>
    </source>
</evidence>
<dbReference type="GO" id="GO:0003824">
    <property type="term" value="F:catalytic activity"/>
    <property type="evidence" value="ECO:0007669"/>
    <property type="project" value="InterPro"/>
</dbReference>
<feature type="domain" description="Carbamoyltransferase" evidence="2">
    <location>
        <begin position="3"/>
        <end position="345"/>
    </location>
</feature>
<dbReference type="PANTHER" id="PTHR34847:SF1">
    <property type="entry name" value="NODULATION PROTEIN U"/>
    <property type="match status" value="1"/>
</dbReference>
<evidence type="ECO:0008006" key="5">
    <source>
        <dbReference type="Google" id="ProtNLM"/>
    </source>
</evidence>
<dbReference type="InterPro" id="IPR003696">
    <property type="entry name" value="Carbtransf_dom"/>
</dbReference>